<evidence type="ECO:0000313" key="2">
    <source>
        <dbReference type="Proteomes" id="UP001141933"/>
    </source>
</evidence>
<keyword evidence="2" id="KW-1185">Reference proteome</keyword>
<accession>A0ABT4PKI0</accession>
<proteinExistence type="predicted"/>
<evidence type="ECO:0000313" key="1">
    <source>
        <dbReference type="EMBL" id="MCZ8373555.1"/>
    </source>
</evidence>
<dbReference type="InterPro" id="IPR024214">
    <property type="entry name" value="DUF3843"/>
</dbReference>
<dbReference type="Proteomes" id="UP001141933">
    <property type="component" value="Unassembled WGS sequence"/>
</dbReference>
<dbReference type="EMBL" id="JAPZVM010000014">
    <property type="protein sequence ID" value="MCZ8373555.1"/>
    <property type="molecule type" value="Genomic_DNA"/>
</dbReference>
<dbReference type="Pfam" id="PF12954">
    <property type="entry name" value="DUF3843"/>
    <property type="match status" value="1"/>
</dbReference>
<name>A0ABT4PKI0_9BACT</name>
<organism evidence="1 2">
    <name type="scientific">Phocaeicola acetigenes</name>
    <dbReference type="NCBI Taxonomy" id="3016083"/>
    <lineage>
        <taxon>Bacteria</taxon>
        <taxon>Pseudomonadati</taxon>
        <taxon>Bacteroidota</taxon>
        <taxon>Bacteroidia</taxon>
        <taxon>Bacteroidales</taxon>
        <taxon>Bacteroidaceae</taxon>
        <taxon>Phocaeicola</taxon>
    </lineage>
</organism>
<gene>
    <name evidence="1" type="ORF">O6P32_12700</name>
</gene>
<protein>
    <submittedName>
        <fullName evidence="1">DUF3843 family protein</fullName>
    </submittedName>
</protein>
<dbReference type="RefSeq" id="WP_269878895.1">
    <property type="nucleotide sequence ID" value="NZ_JAPZVM010000014.1"/>
</dbReference>
<comment type="caution">
    <text evidence="1">The sequence shown here is derived from an EMBL/GenBank/DDBJ whole genome shotgun (WGS) entry which is preliminary data.</text>
</comment>
<sequence>MNQSAIYPKDWLSIHPYTSQQPSDKYFIDLSNQLYTVSIPEELPVHFRKKLCTYTAAYLEDIISNLGLWNSFRQEHRRLYHTALPFYAVSTDYIDEEVNEEDIRFIIWNTWQKALYPHSYINPNDERIHRLSQSFYQILCKAYEEAPENDVLENYFQDFKDEKDADRKLTWLFGHTYLTEPSMQPYIERVTPKDRFIIPTGPLALFLHEWMDLLSKNASWKQIKGLYTPEPVIPLKTKEKNASTYQRFTSGNNGKHIAYLNGYSELRHFLTQILGWADDDEHTLPQMKNHRNFILMSNPEKGILLAKDICEYIADSANKLYNKEEAQKHAFRLLTEETVCPPDLLSYCIEHQLIPDAQLPVYGEQELVQRNADFIARHSLLYYYRGD</sequence>
<reference evidence="1" key="1">
    <citation type="submission" date="2022-12" db="EMBL/GenBank/DDBJ databases">
        <title>Phocaeicola acetigenes sp. nov., isolated feces from a healthy human.</title>
        <authorList>
            <person name="Do H."/>
            <person name="Ha Y.B."/>
            <person name="Kim J.-S."/>
            <person name="Suh M.K."/>
            <person name="Kim H.S."/>
            <person name="Lee J.-S."/>
        </authorList>
    </citation>
    <scope>NUCLEOTIDE SEQUENCE</scope>
    <source>
        <strain evidence="1">KGMB11183</strain>
    </source>
</reference>